<evidence type="ECO:0000256" key="11">
    <source>
        <dbReference type="HAMAP-Rule" id="MF_01465"/>
    </source>
</evidence>
<evidence type="ECO:0000256" key="7">
    <source>
        <dbReference type="ARBA" id="ARBA00023010"/>
    </source>
</evidence>
<dbReference type="Pfam" id="PF00344">
    <property type="entry name" value="SecY"/>
    <property type="match status" value="1"/>
</dbReference>
<dbReference type="PRINTS" id="PR00303">
    <property type="entry name" value="SECYTRNLCASE"/>
</dbReference>
<dbReference type="NCBIfam" id="TIGR00967">
    <property type="entry name" value="3a0501s007"/>
    <property type="match status" value="1"/>
</dbReference>
<protein>
    <recommendedName>
        <fullName evidence="9 11">Protein translocase subunit SecY</fullName>
    </recommendedName>
</protein>
<feature type="transmembrane region" description="Helical" evidence="11">
    <location>
        <begin position="209"/>
        <end position="225"/>
    </location>
</feature>
<comment type="subcellular location">
    <subcellularLocation>
        <location evidence="1 12">Membrane</location>
        <topology evidence="1 12">Multi-pass membrane protein</topology>
    </subcellularLocation>
    <subcellularLocation>
        <location evidence="11">Plastid</location>
        <location evidence="11">Chloroplast thylakoid membrane</location>
        <topology evidence="11">Multi-pass membrane protein</topology>
    </subcellularLocation>
</comment>
<evidence type="ECO:0000256" key="3">
    <source>
        <dbReference type="ARBA" id="ARBA00022448"/>
    </source>
</evidence>
<dbReference type="InterPro" id="IPR002208">
    <property type="entry name" value="SecY/SEC61-alpha"/>
</dbReference>
<keyword evidence="5 11" id="KW-0653">Protein transport</keyword>
<feature type="transmembrane region" description="Helical" evidence="11">
    <location>
        <begin position="360"/>
        <end position="378"/>
    </location>
</feature>
<feature type="transmembrane region" description="Helical" evidence="11">
    <location>
        <begin position="264"/>
        <end position="282"/>
    </location>
</feature>
<evidence type="ECO:0000256" key="5">
    <source>
        <dbReference type="ARBA" id="ARBA00022927"/>
    </source>
</evidence>
<keyword evidence="6 11" id="KW-1133">Transmembrane helix</keyword>
<geneLocation type="chloroplast" evidence="14"/>
<keyword evidence="4 11" id="KW-0812">Transmembrane</keyword>
<keyword evidence="14" id="KW-0934">Plastid</keyword>
<dbReference type="RefSeq" id="YP_009163667.1">
    <property type="nucleotide sequence ID" value="NC_027746.1"/>
</dbReference>
<name>A0A0K2RW98_9STRA</name>
<proteinExistence type="inferred from homology"/>
<feature type="transmembrane region" description="Helical" evidence="11">
    <location>
        <begin position="302"/>
        <end position="324"/>
    </location>
</feature>
<organism evidence="14">
    <name type="scientific">Triparma laevis</name>
    <dbReference type="NCBI Taxonomy" id="1534972"/>
    <lineage>
        <taxon>Eukaryota</taxon>
        <taxon>Sar</taxon>
        <taxon>Stramenopiles</taxon>
        <taxon>Ochrophyta</taxon>
        <taxon>Bolidophyceae</taxon>
        <taxon>Parmales</taxon>
        <taxon>Triparmaceae</taxon>
        <taxon>Triparma</taxon>
    </lineage>
</organism>
<dbReference type="GeneID" id="25398284"/>
<dbReference type="InterPro" id="IPR023201">
    <property type="entry name" value="SecY_dom_sf"/>
</dbReference>
<evidence type="ECO:0000256" key="2">
    <source>
        <dbReference type="ARBA" id="ARBA00005751"/>
    </source>
</evidence>
<evidence type="ECO:0000256" key="9">
    <source>
        <dbReference type="ARBA" id="ARBA00039733"/>
    </source>
</evidence>
<dbReference type="SUPFAM" id="SSF103491">
    <property type="entry name" value="Preprotein translocase SecY subunit"/>
    <property type="match status" value="1"/>
</dbReference>
<reference evidence="14" key="1">
    <citation type="journal article" date="2016" name="Curr. Genet.">
        <title>Sequencing and analysis of the complete organellar genomes of Parmales, a closely related group to Bacillariophyta (diatoms).</title>
        <authorList>
            <person name="Tajima N."/>
            <person name="Saitoh K."/>
            <person name="Sato S."/>
            <person name="Maruyama F."/>
            <person name="Ichinomiya M."/>
            <person name="Yoshikawa S."/>
            <person name="Kurokawa K."/>
            <person name="Ohta H."/>
            <person name="Tabata S."/>
            <person name="Kuwata A."/>
            <person name="Sato N."/>
        </authorList>
    </citation>
    <scope>NUCLEOTIDE SEQUENCE</scope>
</reference>
<accession>A0A0K2RW98</accession>
<keyword evidence="8 11" id="KW-0472">Membrane</keyword>
<keyword evidence="14" id="KW-0150">Chloroplast</keyword>
<evidence type="ECO:0000256" key="1">
    <source>
        <dbReference type="ARBA" id="ARBA00004141"/>
    </source>
</evidence>
<comment type="function">
    <text evidence="10 11">The central subunit of the protein translocation channel SecYE. Consists of two halves formed by TMs 1-5 and 6-10. These two domains form a lateral gate at the front which open onto the bilayer between TMs 2 and 7, and are clamped together by SecE at the back. The channel is closed by both a pore ring composed of hydrophobic SecY resides and a short helix (helix 2A) on the extracellular side of the membrane which forms a plug.</text>
</comment>
<sequence length="425" mass="46829">MSTTKNEIGFIPKELGSKLLVTLSLLILIRIGTFIPVPGIDQEYLSNFIKNSPISGFLNTFSGGGTFVIGIFTLNIFPYINASILMQLLVSIVPSLEKLQKEEGAAGRRKITQITRFISLGWAIIQSTSIALFLKTILFDWNLNLASEIVVCLTVGSMIVMWLSEIITEHGIGNGASLLIFTNIVSNLPNLAKNLINEETTVITTEFKILIIGIFFLAISGIVYLQEGVRMVPLISSKELNVNEKGFANDLSTANYIPLRLNQAGVMPIIFTAALLVLPAYIINMGILPNITIGILSKFSKILYWIAYFTLILSFSYFYSTIVLNPKDISNDLRKMAVTVPGIKPGQPTTYFFKETMTRITFIGALFLATIATLPNIIETLLHVSNLKGLGTTSLLILVGVTIDTTREIRSVVLSNIYKDMIKSK</sequence>
<comment type="similarity">
    <text evidence="2 11 13">Belongs to the SecY/SEC61-alpha family.</text>
</comment>
<dbReference type="PROSITE" id="PS00755">
    <property type="entry name" value="SECY_1"/>
    <property type="match status" value="1"/>
</dbReference>
<dbReference type="AlphaFoldDB" id="A0A0K2RW98"/>
<feature type="transmembrane region" description="Helical" evidence="11">
    <location>
        <begin position="52"/>
        <end position="73"/>
    </location>
</feature>
<dbReference type="HAMAP" id="MF_01465">
    <property type="entry name" value="SecY"/>
    <property type="match status" value="1"/>
</dbReference>
<comment type="caution">
    <text evidence="11">Lacks conserved residue(s) required for the propagation of feature annotation.</text>
</comment>
<evidence type="ECO:0000256" key="6">
    <source>
        <dbReference type="ARBA" id="ARBA00022989"/>
    </source>
</evidence>
<dbReference type="Gene3D" id="1.10.3370.10">
    <property type="entry name" value="SecY subunit domain"/>
    <property type="match status" value="1"/>
</dbReference>
<keyword evidence="11" id="KW-0793">Thylakoid</keyword>
<dbReference type="GO" id="GO:0065002">
    <property type="term" value="P:intracellular protein transmembrane transport"/>
    <property type="evidence" value="ECO:0007669"/>
    <property type="project" value="UniProtKB-UniRule"/>
</dbReference>
<dbReference type="PROSITE" id="PS00756">
    <property type="entry name" value="SECY_2"/>
    <property type="match status" value="1"/>
</dbReference>
<comment type="subunit">
    <text evidence="11">Component of the plastid Sec protein translocase complex, which is composed of at least SecY and SecE.</text>
</comment>
<dbReference type="EMBL" id="AP014625">
    <property type="protein sequence ID" value="BAS19121.1"/>
    <property type="molecule type" value="Genomic_DNA"/>
</dbReference>
<feature type="transmembrane region" description="Helical" evidence="11">
    <location>
        <begin position="171"/>
        <end position="189"/>
    </location>
</feature>
<evidence type="ECO:0000256" key="8">
    <source>
        <dbReference type="ARBA" id="ARBA00023136"/>
    </source>
</evidence>
<evidence type="ECO:0000313" key="14">
    <source>
        <dbReference type="EMBL" id="BAS19121.1"/>
    </source>
</evidence>
<evidence type="ECO:0000256" key="4">
    <source>
        <dbReference type="ARBA" id="ARBA00022692"/>
    </source>
</evidence>
<feature type="transmembrane region" description="Helical" evidence="11">
    <location>
        <begin position="145"/>
        <end position="164"/>
    </location>
</feature>
<evidence type="ECO:0000256" key="12">
    <source>
        <dbReference type="RuleBase" id="RU003484"/>
    </source>
</evidence>
<evidence type="ECO:0000256" key="10">
    <source>
        <dbReference type="ARBA" id="ARBA00055151"/>
    </source>
</evidence>
<evidence type="ECO:0000256" key="13">
    <source>
        <dbReference type="RuleBase" id="RU004349"/>
    </source>
</evidence>
<dbReference type="PANTHER" id="PTHR10906">
    <property type="entry name" value="SECY/SEC61-ALPHA FAMILY MEMBER"/>
    <property type="match status" value="1"/>
</dbReference>
<gene>
    <name evidence="11 14" type="primary">secY</name>
</gene>
<keyword evidence="7 11" id="KW-0811">Translocation</keyword>
<dbReference type="GO" id="GO:0006605">
    <property type="term" value="P:protein targeting"/>
    <property type="evidence" value="ECO:0007669"/>
    <property type="project" value="UniProtKB-UniRule"/>
</dbReference>
<dbReference type="PIRSF" id="PIRSF004557">
    <property type="entry name" value="SecY"/>
    <property type="match status" value="1"/>
</dbReference>
<dbReference type="InterPro" id="IPR030659">
    <property type="entry name" value="SecY_CS"/>
</dbReference>
<keyword evidence="3 11" id="KW-0813">Transport</keyword>
<feature type="transmembrane region" description="Helical" evidence="11">
    <location>
        <begin position="117"/>
        <end position="139"/>
    </location>
</feature>
<dbReference type="InterPro" id="IPR026593">
    <property type="entry name" value="SecY"/>
</dbReference>
<dbReference type="GO" id="GO:0009535">
    <property type="term" value="C:chloroplast thylakoid membrane"/>
    <property type="evidence" value="ECO:0007669"/>
    <property type="project" value="UniProtKB-SubCell"/>
</dbReference>
<dbReference type="FunFam" id="1.10.3370.10:FF:000001">
    <property type="entry name" value="Preprotein translocase subunit SecY"/>
    <property type="match status" value="1"/>
</dbReference>
<feature type="transmembrane region" description="Helical" evidence="11">
    <location>
        <begin position="20"/>
        <end position="40"/>
    </location>
</feature>